<sequence>MSLTAALLNGDIVDPEDEEDDDDGPLNPSTLKQEWEKMSAPNIHVLSISMTE</sequence>
<reference evidence="2 3" key="1">
    <citation type="submission" date="2018-10" db="EMBL/GenBank/DDBJ databases">
        <title>Genome assembly for a Yunnan-Guizhou Plateau 3E fish, Anabarilius grahami (Regan), and its evolutionary and genetic applications.</title>
        <authorList>
            <person name="Jiang W."/>
        </authorList>
    </citation>
    <scope>NUCLEOTIDE SEQUENCE [LARGE SCALE GENOMIC DNA]</scope>
    <source>
        <strain evidence="2">AG-KIZ</strain>
        <tissue evidence="2">Muscle</tissue>
    </source>
</reference>
<feature type="compositionally biased region" description="Acidic residues" evidence="1">
    <location>
        <begin position="13"/>
        <end position="24"/>
    </location>
</feature>
<keyword evidence="3" id="KW-1185">Reference proteome</keyword>
<dbReference type="EMBL" id="RJVU01047220">
    <property type="protein sequence ID" value="ROL43769.1"/>
    <property type="molecule type" value="Genomic_DNA"/>
</dbReference>
<evidence type="ECO:0000256" key="1">
    <source>
        <dbReference type="SAM" id="MobiDB-lite"/>
    </source>
</evidence>
<evidence type="ECO:0000313" key="2">
    <source>
        <dbReference type="EMBL" id="ROL43769.1"/>
    </source>
</evidence>
<protein>
    <submittedName>
        <fullName evidence="2">Uncharacterized protein</fullName>
    </submittedName>
</protein>
<organism evidence="2 3">
    <name type="scientific">Anabarilius grahami</name>
    <name type="common">Kanglang fish</name>
    <name type="synonym">Barilius grahami</name>
    <dbReference type="NCBI Taxonomy" id="495550"/>
    <lineage>
        <taxon>Eukaryota</taxon>
        <taxon>Metazoa</taxon>
        <taxon>Chordata</taxon>
        <taxon>Craniata</taxon>
        <taxon>Vertebrata</taxon>
        <taxon>Euteleostomi</taxon>
        <taxon>Actinopterygii</taxon>
        <taxon>Neopterygii</taxon>
        <taxon>Teleostei</taxon>
        <taxon>Ostariophysi</taxon>
        <taxon>Cypriniformes</taxon>
        <taxon>Xenocyprididae</taxon>
        <taxon>Xenocypridinae</taxon>
        <taxon>Xenocypridinae incertae sedis</taxon>
        <taxon>Anabarilius</taxon>
    </lineage>
</organism>
<dbReference type="Proteomes" id="UP000281406">
    <property type="component" value="Unassembled WGS sequence"/>
</dbReference>
<name>A0A3N0YC00_ANAGA</name>
<evidence type="ECO:0000313" key="3">
    <source>
        <dbReference type="Proteomes" id="UP000281406"/>
    </source>
</evidence>
<gene>
    <name evidence="2" type="ORF">DPX16_4603</name>
</gene>
<comment type="caution">
    <text evidence="2">The sequence shown here is derived from an EMBL/GenBank/DDBJ whole genome shotgun (WGS) entry which is preliminary data.</text>
</comment>
<feature type="region of interest" description="Disordered" evidence="1">
    <location>
        <begin position="1"/>
        <end position="33"/>
    </location>
</feature>
<proteinExistence type="predicted"/>
<accession>A0A3N0YC00</accession>
<dbReference type="AlphaFoldDB" id="A0A3N0YC00"/>